<proteinExistence type="inferred from homology"/>
<keyword evidence="6" id="KW-0812">Transmembrane</keyword>
<reference evidence="8" key="1">
    <citation type="submission" date="2019-03" db="EMBL/GenBank/DDBJ databases">
        <authorList>
            <person name="Danneels B."/>
        </authorList>
    </citation>
    <scope>NUCLEOTIDE SEQUENCE</scope>
</reference>
<protein>
    <submittedName>
        <fullName evidence="8">Cell wall-associated hydrolases (Invasion-associated proteins)</fullName>
    </submittedName>
</protein>
<evidence type="ECO:0000256" key="3">
    <source>
        <dbReference type="ARBA" id="ARBA00022801"/>
    </source>
</evidence>
<dbReference type="InterPro" id="IPR038765">
    <property type="entry name" value="Papain-like_cys_pep_sf"/>
</dbReference>
<feature type="transmembrane region" description="Helical" evidence="6">
    <location>
        <begin position="21"/>
        <end position="41"/>
    </location>
</feature>
<evidence type="ECO:0000256" key="5">
    <source>
        <dbReference type="SAM" id="MobiDB-lite"/>
    </source>
</evidence>
<dbReference type="GO" id="GO:0008234">
    <property type="term" value="F:cysteine-type peptidase activity"/>
    <property type="evidence" value="ECO:0007669"/>
    <property type="project" value="UniProtKB-KW"/>
</dbReference>
<keyword evidence="3 8" id="KW-0378">Hydrolase</keyword>
<evidence type="ECO:0000256" key="1">
    <source>
        <dbReference type="ARBA" id="ARBA00007074"/>
    </source>
</evidence>
<dbReference type="PANTHER" id="PTHR47053:SF1">
    <property type="entry name" value="MUREIN DD-ENDOPEPTIDASE MEPH-RELATED"/>
    <property type="match status" value="1"/>
</dbReference>
<keyword evidence="4" id="KW-0788">Thiol protease</keyword>
<name>A0A484R7L4_9ZZZZ</name>
<dbReference type="Gene3D" id="3.90.1720.10">
    <property type="entry name" value="endopeptidase domain like (from Nostoc punctiforme)"/>
    <property type="match status" value="1"/>
</dbReference>
<dbReference type="SUPFAM" id="SSF54001">
    <property type="entry name" value="Cysteine proteinases"/>
    <property type="match status" value="1"/>
</dbReference>
<dbReference type="PROSITE" id="PS51935">
    <property type="entry name" value="NLPC_P60"/>
    <property type="match status" value="1"/>
</dbReference>
<dbReference type="GO" id="GO:0006508">
    <property type="term" value="P:proteolysis"/>
    <property type="evidence" value="ECO:0007669"/>
    <property type="project" value="UniProtKB-KW"/>
</dbReference>
<keyword evidence="6" id="KW-1133">Transmembrane helix</keyword>
<dbReference type="InterPro" id="IPR000064">
    <property type="entry name" value="NLP_P60_dom"/>
</dbReference>
<evidence type="ECO:0000256" key="4">
    <source>
        <dbReference type="ARBA" id="ARBA00022807"/>
    </source>
</evidence>
<evidence type="ECO:0000259" key="7">
    <source>
        <dbReference type="PROSITE" id="PS51935"/>
    </source>
</evidence>
<gene>
    <name evidence="8" type="ORF">BER1_1504</name>
</gene>
<dbReference type="PANTHER" id="PTHR47053">
    <property type="entry name" value="MUREIN DD-ENDOPEPTIDASE MEPH-RELATED"/>
    <property type="match status" value="1"/>
</dbReference>
<accession>A0A484R7L4</accession>
<comment type="similarity">
    <text evidence="1">Belongs to the peptidase C40 family.</text>
</comment>
<keyword evidence="2" id="KW-0645">Protease</keyword>
<dbReference type="EMBL" id="CAADIE010000029">
    <property type="protein sequence ID" value="VFR46408.1"/>
    <property type="molecule type" value="Genomic_DNA"/>
</dbReference>
<evidence type="ECO:0000256" key="6">
    <source>
        <dbReference type="SAM" id="Phobius"/>
    </source>
</evidence>
<organism evidence="8">
    <name type="scientific">plant metagenome</name>
    <dbReference type="NCBI Taxonomy" id="1297885"/>
    <lineage>
        <taxon>unclassified sequences</taxon>
        <taxon>metagenomes</taxon>
        <taxon>organismal metagenomes</taxon>
    </lineage>
</organism>
<sequence length="221" mass="23981">MHPADRAIDAPALRPHRVRAMGGWTAGVLLALMLAGCGTSPTRPAQQASVMDDVDWYGANDQSDPIAALLRSKGAQPTARKPQAAREDVAQTPTGLVSTAMTLLGIRYRYGGNTPDEGFDCSGLVTYAFQQSLGMKLPRNAAEMARLGNQIDRGDLKAGDLVFFNTLGRRYSHVGIYVGDNSFVHSPSSGGVVRVENMDMRYWKKRYNGARRLEPGLLASR</sequence>
<feature type="region of interest" description="Disordered" evidence="5">
    <location>
        <begin position="73"/>
        <end position="92"/>
    </location>
</feature>
<dbReference type="InterPro" id="IPR051202">
    <property type="entry name" value="Peptidase_C40"/>
</dbReference>
<dbReference type="AlphaFoldDB" id="A0A484R7L4"/>
<feature type="domain" description="NlpC/P60" evidence="7">
    <location>
        <begin position="90"/>
        <end position="214"/>
    </location>
</feature>
<evidence type="ECO:0000313" key="8">
    <source>
        <dbReference type="EMBL" id="VFR46408.1"/>
    </source>
</evidence>
<dbReference type="Pfam" id="PF00877">
    <property type="entry name" value="NLPC_P60"/>
    <property type="match status" value="1"/>
</dbReference>
<keyword evidence="6" id="KW-0472">Membrane</keyword>
<evidence type="ECO:0000256" key="2">
    <source>
        <dbReference type="ARBA" id="ARBA00022670"/>
    </source>
</evidence>